<evidence type="ECO:0000313" key="2">
    <source>
        <dbReference type="EMBL" id="UTC28046.1"/>
    </source>
</evidence>
<evidence type="ECO:0000256" key="1">
    <source>
        <dbReference type="SAM" id="Phobius"/>
    </source>
</evidence>
<dbReference type="Proteomes" id="UP001055634">
    <property type="component" value="Segment"/>
</dbReference>
<feature type="transmembrane region" description="Helical" evidence="1">
    <location>
        <begin position="38"/>
        <end position="63"/>
    </location>
</feature>
<protein>
    <submittedName>
        <fullName evidence="2">Uncharacterized protein</fullName>
    </submittedName>
</protein>
<proteinExistence type="predicted"/>
<keyword evidence="1" id="KW-1133">Transmembrane helix</keyword>
<keyword evidence="1" id="KW-0472">Membrane</keyword>
<keyword evidence="1" id="KW-0812">Transmembrane</keyword>
<accession>A0A9E7N1A1</accession>
<keyword evidence="3" id="KW-1185">Reference proteome</keyword>
<organism evidence="2 3">
    <name type="scientific">Brevundimonas phage vB_BpoS-Gurke</name>
    <dbReference type="NCBI Taxonomy" id="2948599"/>
    <lineage>
        <taxon>Viruses</taxon>
        <taxon>Duplodnaviria</taxon>
        <taxon>Heunggongvirae</taxon>
        <taxon>Uroviricota</taxon>
        <taxon>Caudoviricetes</taxon>
        <taxon>Jeanschmidtviridae</taxon>
        <taxon>Kikimoravirus</taxon>
        <taxon>Kikimoravirus gurke</taxon>
    </lineage>
</organism>
<evidence type="ECO:0000313" key="3">
    <source>
        <dbReference type="Proteomes" id="UP001055634"/>
    </source>
</evidence>
<reference evidence="2" key="1">
    <citation type="submission" date="2022-04" db="EMBL/GenBank/DDBJ databases">
        <authorList>
            <person name="Friedrich I."/>
            <person name="Schneider D."/>
            <person name="Poehlein A."/>
            <person name="Hertel R."/>
            <person name="Daniel R."/>
        </authorList>
    </citation>
    <scope>NUCLEOTIDE SEQUENCE</scope>
</reference>
<sequence length="67" mass="7025">MATALVDTAFTFLCVALGAVTVLIFLHRANRGGVSNRAVLWSVSLGCTAIGAIYFIGAMVVLWQGLP</sequence>
<dbReference type="EMBL" id="ON529850">
    <property type="protein sequence ID" value="UTC28046.1"/>
    <property type="molecule type" value="Genomic_DNA"/>
</dbReference>
<feature type="transmembrane region" description="Helical" evidence="1">
    <location>
        <begin position="6"/>
        <end position="26"/>
    </location>
</feature>
<gene>
    <name evidence="2" type="ORF">GURKE_00140</name>
</gene>
<name>A0A9E7N1A1_9CAUD</name>